<dbReference type="GO" id="GO:0032259">
    <property type="term" value="P:methylation"/>
    <property type="evidence" value="ECO:0007669"/>
    <property type="project" value="UniProtKB-KW"/>
</dbReference>
<dbReference type="GO" id="GO:0003676">
    <property type="term" value="F:nucleic acid binding"/>
    <property type="evidence" value="ECO:0007669"/>
    <property type="project" value="InterPro"/>
</dbReference>
<dbReference type="GO" id="GO:0005634">
    <property type="term" value="C:nucleus"/>
    <property type="evidence" value="ECO:0007669"/>
    <property type="project" value="TreeGrafter"/>
</dbReference>
<dbReference type="EMBL" id="MT141538">
    <property type="protein sequence ID" value="QJA65436.1"/>
    <property type="molecule type" value="Genomic_DNA"/>
</dbReference>
<protein>
    <submittedName>
        <fullName evidence="4">Putative methyltransferase</fullName>
    </submittedName>
</protein>
<dbReference type="AlphaFoldDB" id="A0A6M3J6C3"/>
<dbReference type="InterPro" id="IPR029063">
    <property type="entry name" value="SAM-dependent_MTases_sf"/>
</dbReference>
<dbReference type="InterPro" id="IPR002052">
    <property type="entry name" value="DNA_methylase_N6_adenine_CS"/>
</dbReference>
<dbReference type="PANTHER" id="PTHR12829">
    <property type="entry name" value="N6-ADENOSINE-METHYLTRANSFERASE"/>
    <property type="match status" value="1"/>
</dbReference>
<proteinExistence type="predicted"/>
<dbReference type="EMBL" id="MT145195">
    <property type="protein sequence ID" value="QJI05151.1"/>
    <property type="molecule type" value="Genomic_DNA"/>
</dbReference>
<dbReference type="PROSITE" id="PS00092">
    <property type="entry name" value="N6_MTASE"/>
    <property type="match status" value="1"/>
</dbReference>
<gene>
    <name evidence="5" type="ORF">MM415A00136_0033</name>
    <name evidence="4" type="ORF">MM415B00397_0048</name>
</gene>
<accession>A0A6M3J6C3</accession>
<dbReference type="SUPFAM" id="SSF53335">
    <property type="entry name" value="S-adenosyl-L-methionine-dependent methyltransferases"/>
    <property type="match status" value="1"/>
</dbReference>
<sequence>MSFKRLMTSLMNKKYQVIYADPPWAYRQKQINFQSYDKGKKYFNDVTEHYATMSNDDIKALNVAQIADVDCLLFLWVTSPNLDVGIETGKAWGFEFKTVAFVWEKQRTNYGFYTLSSCELCLVFKKGKIPARAVTNVRQFLSEKLGEHSTKPLEIRRRIETMWPTQNKIELFARQKTEGWDVWGNEVESDINLDA</sequence>
<dbReference type="Pfam" id="PF05063">
    <property type="entry name" value="MT-A70"/>
    <property type="match status" value="1"/>
</dbReference>
<keyword evidence="3" id="KW-0949">S-adenosyl-L-methionine</keyword>
<reference evidence="4" key="1">
    <citation type="submission" date="2020-03" db="EMBL/GenBank/DDBJ databases">
        <title>The deep terrestrial virosphere.</title>
        <authorList>
            <person name="Holmfeldt K."/>
            <person name="Nilsson E."/>
            <person name="Simone D."/>
            <person name="Lopez-Fernandez M."/>
            <person name="Wu X."/>
            <person name="de Brujin I."/>
            <person name="Lundin D."/>
            <person name="Andersson A."/>
            <person name="Bertilsson S."/>
            <person name="Dopson M."/>
        </authorList>
    </citation>
    <scope>NUCLEOTIDE SEQUENCE</scope>
    <source>
        <strain evidence="5">MM415A00136</strain>
        <strain evidence="4">MM415B00397</strain>
    </source>
</reference>
<evidence type="ECO:0000256" key="2">
    <source>
        <dbReference type="ARBA" id="ARBA00022679"/>
    </source>
</evidence>
<evidence type="ECO:0000256" key="3">
    <source>
        <dbReference type="ARBA" id="ARBA00022691"/>
    </source>
</evidence>
<evidence type="ECO:0000313" key="4">
    <source>
        <dbReference type="EMBL" id="QJA65436.1"/>
    </source>
</evidence>
<dbReference type="GO" id="GO:0001734">
    <property type="term" value="F:mRNA m(6)A methyltransferase activity"/>
    <property type="evidence" value="ECO:0007669"/>
    <property type="project" value="UniProtKB-ARBA"/>
</dbReference>
<name>A0A6M3J6C3_9ZZZZ</name>
<dbReference type="PANTHER" id="PTHR12829:SF7">
    <property type="entry name" value="N6-ADENOSINE-METHYLTRANSFERASE CATALYTIC SUBUNIT"/>
    <property type="match status" value="1"/>
</dbReference>
<dbReference type="InterPro" id="IPR007757">
    <property type="entry name" value="MT-A70-like"/>
</dbReference>
<keyword evidence="2 4" id="KW-0808">Transferase</keyword>
<evidence type="ECO:0000313" key="5">
    <source>
        <dbReference type="EMBL" id="QJI05151.1"/>
    </source>
</evidence>
<keyword evidence="1 4" id="KW-0489">Methyltransferase</keyword>
<dbReference type="Gene3D" id="3.40.50.150">
    <property type="entry name" value="Vaccinia Virus protein VP39"/>
    <property type="match status" value="1"/>
</dbReference>
<dbReference type="PROSITE" id="PS51143">
    <property type="entry name" value="MT_A70"/>
    <property type="match status" value="1"/>
</dbReference>
<evidence type="ECO:0000256" key="1">
    <source>
        <dbReference type="ARBA" id="ARBA00022603"/>
    </source>
</evidence>
<organism evidence="4">
    <name type="scientific">viral metagenome</name>
    <dbReference type="NCBI Taxonomy" id="1070528"/>
    <lineage>
        <taxon>unclassified sequences</taxon>
        <taxon>metagenomes</taxon>
        <taxon>organismal metagenomes</taxon>
    </lineage>
</organism>